<feature type="transmembrane region" description="Helical" evidence="9">
    <location>
        <begin position="6"/>
        <end position="23"/>
    </location>
</feature>
<sequence>MEINFLQIILLSLYAFIAINDAIHMDFGLNRPLIAGCFAGVVMGNLSFGLTVGATLQLMVLGVSNFGGSSLPDFMSAALIGTALGTISGKGVEFGIGLAVPVGMLLVQLDVFARFANTFFQHRADRYMESGNIKGIERMNVLGIFCWGFSRAIPVFLCLLLGSELVQNFVAYFPDWLGDGLKVAGGLLPVVGIAILLKYLPTKKYTAYLIIGFVLSAYMSIPMLGVALVGAALALLAYRRSGEKELTSVMEGADEDE</sequence>
<feature type="transmembrane region" description="Helical" evidence="9">
    <location>
        <begin position="141"/>
        <end position="163"/>
    </location>
</feature>
<evidence type="ECO:0000256" key="7">
    <source>
        <dbReference type="ARBA" id="ARBA00022989"/>
    </source>
</evidence>
<evidence type="ECO:0000256" key="2">
    <source>
        <dbReference type="ARBA" id="ARBA00022448"/>
    </source>
</evidence>
<evidence type="ECO:0000313" key="11">
    <source>
        <dbReference type="Proteomes" id="UP000295773"/>
    </source>
</evidence>
<dbReference type="Pfam" id="PF03609">
    <property type="entry name" value="EII-Sor"/>
    <property type="match status" value="1"/>
</dbReference>
<dbReference type="GeneID" id="73794939"/>
<keyword evidence="6 9" id="KW-0812">Transmembrane</keyword>
<dbReference type="PROSITE" id="PS51106">
    <property type="entry name" value="PTS_EIIC_TYPE_4"/>
    <property type="match status" value="1"/>
</dbReference>
<evidence type="ECO:0000313" key="10">
    <source>
        <dbReference type="EMBL" id="TCU60563.1"/>
    </source>
</evidence>
<evidence type="ECO:0000256" key="4">
    <source>
        <dbReference type="ARBA" id="ARBA00022597"/>
    </source>
</evidence>
<feature type="transmembrane region" description="Helical" evidence="9">
    <location>
        <begin position="94"/>
        <end position="120"/>
    </location>
</feature>
<accession>A0A4R3TEU4</accession>
<keyword evidence="7 9" id="KW-1133">Transmembrane helix</keyword>
<evidence type="ECO:0000256" key="9">
    <source>
        <dbReference type="SAM" id="Phobius"/>
    </source>
</evidence>
<evidence type="ECO:0000256" key="6">
    <source>
        <dbReference type="ARBA" id="ARBA00022692"/>
    </source>
</evidence>
<proteinExistence type="predicted"/>
<evidence type="ECO:0000256" key="5">
    <source>
        <dbReference type="ARBA" id="ARBA00022683"/>
    </source>
</evidence>
<feature type="transmembrane region" description="Helical" evidence="9">
    <location>
        <begin position="207"/>
        <end position="238"/>
    </location>
</feature>
<dbReference type="PANTHER" id="PTHR32502">
    <property type="entry name" value="N-ACETYLGALACTOSAMINE PERMEASE II COMPONENT-RELATED"/>
    <property type="match status" value="1"/>
</dbReference>
<dbReference type="InterPro" id="IPR050303">
    <property type="entry name" value="GatZ_KbaZ_carbometab"/>
</dbReference>
<reference evidence="10 11" key="1">
    <citation type="submission" date="2019-03" db="EMBL/GenBank/DDBJ databases">
        <title>Genomic Encyclopedia of Type Strains, Phase IV (KMG-IV): sequencing the most valuable type-strain genomes for metagenomic binning, comparative biology and taxonomic classification.</title>
        <authorList>
            <person name="Goeker M."/>
        </authorList>
    </citation>
    <scope>NUCLEOTIDE SEQUENCE [LARGE SCALE GENOMIC DNA]</scope>
    <source>
        <strain evidence="10 11">DSM 29481</strain>
    </source>
</reference>
<keyword evidence="3" id="KW-1003">Cell membrane</keyword>
<keyword evidence="5" id="KW-0598">Phosphotransferase system</keyword>
<dbReference type="RefSeq" id="WP_008689562.1">
    <property type="nucleotide sequence ID" value="NZ_AP024510.1"/>
</dbReference>
<dbReference type="GO" id="GO:0005886">
    <property type="term" value="C:plasma membrane"/>
    <property type="evidence" value="ECO:0007669"/>
    <property type="project" value="UniProtKB-SubCell"/>
</dbReference>
<name>A0A4R3TEU4_9FIRM</name>
<dbReference type="GO" id="GO:0009401">
    <property type="term" value="P:phosphoenolpyruvate-dependent sugar phosphotransferase system"/>
    <property type="evidence" value="ECO:0007669"/>
    <property type="project" value="UniProtKB-KW"/>
</dbReference>
<evidence type="ECO:0000256" key="3">
    <source>
        <dbReference type="ARBA" id="ARBA00022475"/>
    </source>
</evidence>
<comment type="caution">
    <text evidence="10">The sequence shown here is derived from an EMBL/GenBank/DDBJ whole genome shotgun (WGS) entry which is preliminary data.</text>
</comment>
<dbReference type="AlphaFoldDB" id="A0A4R3TEU4"/>
<gene>
    <name evidence="10" type="ORF">EDD61_10672</name>
</gene>
<keyword evidence="11" id="KW-1185">Reference proteome</keyword>
<keyword evidence="4" id="KW-0762">Sugar transport</keyword>
<feature type="transmembrane region" description="Helical" evidence="9">
    <location>
        <begin position="35"/>
        <end position="60"/>
    </location>
</feature>
<feature type="transmembrane region" description="Helical" evidence="9">
    <location>
        <begin position="183"/>
        <end position="200"/>
    </location>
</feature>
<organism evidence="10 11">
    <name type="scientific">Longicatena caecimuris</name>
    <dbReference type="NCBI Taxonomy" id="1796635"/>
    <lineage>
        <taxon>Bacteria</taxon>
        <taxon>Bacillati</taxon>
        <taxon>Bacillota</taxon>
        <taxon>Erysipelotrichia</taxon>
        <taxon>Erysipelotrichales</taxon>
        <taxon>Erysipelotrichaceae</taxon>
        <taxon>Longicatena</taxon>
    </lineage>
</organism>
<dbReference type="Proteomes" id="UP000295773">
    <property type="component" value="Unassembled WGS sequence"/>
</dbReference>
<protein>
    <submittedName>
        <fullName evidence="10">PTS system mannose-specific IIC component</fullName>
    </submittedName>
</protein>
<keyword evidence="2" id="KW-0813">Transport</keyword>
<keyword evidence="8 9" id="KW-0472">Membrane</keyword>
<evidence type="ECO:0000256" key="8">
    <source>
        <dbReference type="ARBA" id="ARBA00023136"/>
    </source>
</evidence>
<dbReference type="PANTHER" id="PTHR32502:SF28">
    <property type="entry name" value="PHOSPHOTRANSFERASE SYSTEM SUGAR-SPECIFIC EIIC COMPONENT"/>
    <property type="match status" value="1"/>
</dbReference>
<dbReference type="InterPro" id="IPR004700">
    <property type="entry name" value="PTS_IIC_man"/>
</dbReference>
<comment type="subcellular location">
    <subcellularLocation>
        <location evidence="1">Cell membrane</location>
        <topology evidence="1">Multi-pass membrane protein</topology>
    </subcellularLocation>
</comment>
<evidence type="ECO:0000256" key="1">
    <source>
        <dbReference type="ARBA" id="ARBA00004651"/>
    </source>
</evidence>
<dbReference type="EMBL" id="SMBP01000006">
    <property type="protein sequence ID" value="TCU60563.1"/>
    <property type="molecule type" value="Genomic_DNA"/>
</dbReference>